<organism evidence="4 5">
    <name type="scientific">Caulobacter vibrioides OR37</name>
    <dbReference type="NCBI Taxonomy" id="1292034"/>
    <lineage>
        <taxon>Bacteria</taxon>
        <taxon>Pseudomonadati</taxon>
        <taxon>Pseudomonadota</taxon>
        <taxon>Alphaproteobacteria</taxon>
        <taxon>Caulobacterales</taxon>
        <taxon>Caulobacteraceae</taxon>
        <taxon>Caulobacter</taxon>
    </lineage>
</organism>
<feature type="signal peptide" evidence="2">
    <location>
        <begin position="1"/>
        <end position="24"/>
    </location>
</feature>
<accession>R0E715</accession>
<comment type="caution">
    <text evidence="4">The sequence shown here is derived from an EMBL/GenBank/DDBJ whole genome shotgun (WGS) entry which is preliminary data.</text>
</comment>
<dbReference type="SUPFAM" id="SSF53850">
    <property type="entry name" value="Periplasmic binding protein-like II"/>
    <property type="match status" value="1"/>
</dbReference>
<proteinExistence type="predicted"/>
<evidence type="ECO:0000259" key="3">
    <source>
        <dbReference type="SMART" id="SM00062"/>
    </source>
</evidence>
<feature type="domain" description="Solute-binding protein family 3/N-terminal" evidence="3">
    <location>
        <begin position="35"/>
        <end position="261"/>
    </location>
</feature>
<dbReference type="STRING" id="1292034.OR37_02861"/>
<feature type="chain" id="PRO_5004340865" evidence="2">
    <location>
        <begin position="25"/>
        <end position="273"/>
    </location>
</feature>
<keyword evidence="1 2" id="KW-0732">Signal</keyword>
<dbReference type="PATRIC" id="fig|1292034.3.peg.2842"/>
<dbReference type="Proteomes" id="UP000013063">
    <property type="component" value="Unassembled WGS sequence"/>
</dbReference>
<dbReference type="eggNOG" id="COG0834">
    <property type="taxonomic scope" value="Bacteria"/>
</dbReference>
<dbReference type="Gene3D" id="3.40.190.10">
    <property type="entry name" value="Periplasmic binding protein-like II"/>
    <property type="match status" value="2"/>
</dbReference>
<dbReference type="EMBL" id="APMP01000019">
    <property type="protein sequence ID" value="ENZ81303.1"/>
    <property type="molecule type" value="Genomic_DNA"/>
</dbReference>
<dbReference type="InterPro" id="IPR001638">
    <property type="entry name" value="Solute-binding_3/MltF_N"/>
</dbReference>
<protein>
    <submittedName>
        <fullName evidence="4">Amino acid ABC transporter substrate-binding protein, PAAT family</fullName>
    </submittedName>
</protein>
<dbReference type="RefSeq" id="WP_004621211.1">
    <property type="nucleotide sequence ID" value="NZ_APMP01000019.1"/>
</dbReference>
<name>R0E715_CAUVI</name>
<evidence type="ECO:0000256" key="1">
    <source>
        <dbReference type="ARBA" id="ARBA00022729"/>
    </source>
</evidence>
<dbReference type="NCBIfam" id="TIGR03871">
    <property type="entry name" value="ABC_peri_MoxJ_2"/>
    <property type="match status" value="1"/>
</dbReference>
<sequence precursor="true">MPKVSRFAALGLLLMLTTPSLVSAADRVEALDRTALRVCASPGSKPFASEDGDGVENKIAALFAKDLGVEVQYTWFPSGIGFYRRTLNARRCDIVMGAAVGLETAQSTIPYYRSSYVVVTRSSDNIAASDLSDAALRGKRVGVQSLTPGADLVLAAGLMDTARVYDLVVDERLDSVGERMIKDLADKKVDAVVIWGPIGGYFAGLRPGQFRVTQLAARPGQPPLVFDIGMSVRFGEPKWKRRVEQFIRANREPIAQILTSYNFPLLPIPETKP</sequence>
<keyword evidence="5" id="KW-1185">Reference proteome</keyword>
<dbReference type="AlphaFoldDB" id="R0E715"/>
<evidence type="ECO:0000313" key="4">
    <source>
        <dbReference type="EMBL" id="ENZ81303.1"/>
    </source>
</evidence>
<dbReference type="OrthoDB" id="176845at2"/>
<dbReference type="PANTHER" id="PTHR35936:SF17">
    <property type="entry name" value="ARGININE-BINDING EXTRACELLULAR PROTEIN ARTP"/>
    <property type="match status" value="1"/>
</dbReference>
<dbReference type="InterPro" id="IPR022448">
    <property type="entry name" value="Quinoprotein_dehydrogenase"/>
</dbReference>
<evidence type="ECO:0000256" key="2">
    <source>
        <dbReference type="SAM" id="SignalP"/>
    </source>
</evidence>
<gene>
    <name evidence="4" type="ORF">OR37_02861</name>
</gene>
<dbReference type="PANTHER" id="PTHR35936">
    <property type="entry name" value="MEMBRANE-BOUND LYTIC MUREIN TRANSGLYCOSYLASE F"/>
    <property type="match status" value="1"/>
</dbReference>
<reference evidence="4 5" key="1">
    <citation type="journal article" date="2013" name="Genome Announc.">
        <title>Draft Genome Sequence for Caulobacter sp. Strain OR37, a Bacterium Tolerant to Heavy Metals.</title>
        <authorList>
            <person name="Utturkar S.M."/>
            <person name="Bollmann A."/>
            <person name="Brzoska R.M."/>
            <person name="Klingeman D.M."/>
            <person name="Epstein S.E."/>
            <person name="Palumbo A.V."/>
            <person name="Brown S.D."/>
        </authorList>
    </citation>
    <scope>NUCLEOTIDE SEQUENCE [LARGE SCALE GENOMIC DNA]</scope>
    <source>
        <strain evidence="4 5">OR37</strain>
    </source>
</reference>
<evidence type="ECO:0000313" key="5">
    <source>
        <dbReference type="Proteomes" id="UP000013063"/>
    </source>
</evidence>
<dbReference type="SMART" id="SM00062">
    <property type="entry name" value="PBPb"/>
    <property type="match status" value="1"/>
</dbReference>